<dbReference type="AlphaFoldDB" id="A0A0F7VLH3"/>
<gene>
    <name evidence="3" type="primary">sle_01280</name>
</gene>
<dbReference type="InterPro" id="IPR036291">
    <property type="entry name" value="NAD(P)-bd_dom_sf"/>
</dbReference>
<feature type="region of interest" description="Disordered" evidence="1">
    <location>
        <begin position="488"/>
        <end position="514"/>
    </location>
</feature>
<sequence>MKNFLVIGVGPHARLNHLPSLWAGQSAGLVGRVIGVDVADAVGDIAASNSAGGTPELSVTFIEPFDATRRTLPAPVRKTLDSLVREHAVDAVVISTEPSFHMVYTHWALGHGLSVLLDKPLSVHANCSVDPFKASAILTDFDEILARYEAVRRTHPEVLVTVQCQRRYHPAFRHMRRLIAEVAEATNCPVTSVQSFHSDGQWRMPNELIDISYHSFDQGYGKCAHSGYHFFDIVPWLLRAGEAPGKELDSVDIHANFSRPRDFLAQLDVNDYARLFPEFEAANPYTQAHLLTATEAFGEIDAFVSMAYKSGGRTMTLGSVNLVHNGFSQRGQFSPARANLYKGNGRVRHESHIVQQGPFQAIHYHSLQTLGDGGTEAGGPHGVGEQGHIEVHVFRNSSFHMGWKKHETLDYDALTTVSESGAEEPTQSASRRRSMQEFLEYVNGRRARREMSSELTDHRRGATLMAGTYLSAAQQWVDGSPVARLDFRPHGEGAAGADHRLDDPSSCDLMDVSL</sequence>
<dbReference type="InterPro" id="IPR052515">
    <property type="entry name" value="Gfo/Idh/MocA_Oxidoreductase"/>
</dbReference>
<dbReference type="Proteomes" id="UP000035016">
    <property type="component" value="Chromosome Chromosome"/>
</dbReference>
<organism evidence="3 4">
    <name type="scientific">Streptomyces leeuwenhoekii</name>
    <dbReference type="NCBI Taxonomy" id="1437453"/>
    <lineage>
        <taxon>Bacteria</taxon>
        <taxon>Bacillati</taxon>
        <taxon>Actinomycetota</taxon>
        <taxon>Actinomycetes</taxon>
        <taxon>Kitasatosporales</taxon>
        <taxon>Streptomycetaceae</taxon>
        <taxon>Streptomyces</taxon>
    </lineage>
</organism>
<reference evidence="3 4" key="1">
    <citation type="submission" date="2015-02" db="EMBL/GenBank/DDBJ databases">
        <authorList>
            <person name="Gomez-Escribano P.J."/>
        </authorList>
    </citation>
    <scope>NUCLEOTIDE SEQUENCE [LARGE SCALE GENOMIC DNA]</scope>
    <source>
        <strain evidence="4">C34 (DSM 42122 / NRRL B-24963)</strain>
    </source>
</reference>
<evidence type="ECO:0000256" key="1">
    <source>
        <dbReference type="SAM" id="MobiDB-lite"/>
    </source>
</evidence>
<dbReference type="SUPFAM" id="SSF51735">
    <property type="entry name" value="NAD(P)-binding Rossmann-fold domains"/>
    <property type="match status" value="1"/>
</dbReference>
<feature type="domain" description="Gfo/Idh/MocA-like oxidoreductase N-terminal" evidence="2">
    <location>
        <begin position="69"/>
        <end position="124"/>
    </location>
</feature>
<dbReference type="Gene3D" id="3.40.50.720">
    <property type="entry name" value="NAD(P)-binding Rossmann-like Domain"/>
    <property type="match status" value="1"/>
</dbReference>
<dbReference type="InterPro" id="IPR000683">
    <property type="entry name" value="Gfo/Idh/MocA-like_OxRdtase_N"/>
</dbReference>
<dbReference type="GO" id="GO:0000166">
    <property type="term" value="F:nucleotide binding"/>
    <property type="evidence" value="ECO:0007669"/>
    <property type="project" value="InterPro"/>
</dbReference>
<evidence type="ECO:0000313" key="4">
    <source>
        <dbReference type="Proteomes" id="UP000035016"/>
    </source>
</evidence>
<accession>A0A0F7VLH3</accession>
<evidence type="ECO:0000313" key="3">
    <source>
        <dbReference type="EMBL" id="CQR59590.1"/>
    </source>
</evidence>
<dbReference type="KEGG" id="sle:sle_01280"/>
<dbReference type="PANTHER" id="PTHR43249:SF1">
    <property type="entry name" value="D-GLUCOSIDE 3-DEHYDROGENASE"/>
    <property type="match status" value="1"/>
</dbReference>
<proteinExistence type="predicted"/>
<dbReference type="PANTHER" id="PTHR43249">
    <property type="entry name" value="UDP-N-ACETYL-2-AMINO-2-DEOXY-D-GLUCURONATE OXIDASE"/>
    <property type="match status" value="1"/>
</dbReference>
<evidence type="ECO:0000259" key="2">
    <source>
        <dbReference type="Pfam" id="PF01408"/>
    </source>
</evidence>
<dbReference type="Pfam" id="PF01408">
    <property type="entry name" value="GFO_IDH_MocA"/>
    <property type="match status" value="1"/>
</dbReference>
<dbReference type="RefSeq" id="WP_049976676.1">
    <property type="nucleotide sequence ID" value="NZ_AZSD01000023.1"/>
</dbReference>
<dbReference type="EMBL" id="LN831790">
    <property type="protein sequence ID" value="CQR59590.1"/>
    <property type="molecule type" value="Genomic_DNA"/>
</dbReference>
<name>A0A0F7VLH3_STRLW</name>
<feature type="compositionally biased region" description="Basic and acidic residues" evidence="1">
    <location>
        <begin position="488"/>
        <end position="503"/>
    </location>
</feature>
<protein>
    <recommendedName>
        <fullName evidence="2">Gfo/Idh/MocA-like oxidoreductase N-terminal domain-containing protein</fullName>
    </recommendedName>
</protein>